<keyword evidence="7" id="KW-1185">Reference proteome</keyword>
<dbReference type="AlphaFoldDB" id="A0A062Y1G2"/>
<dbReference type="HAMAP" id="MF_00527">
    <property type="entry name" value="3MGH"/>
    <property type="match status" value="1"/>
</dbReference>
<evidence type="ECO:0000313" key="6">
    <source>
        <dbReference type="EMBL" id="KDA54236.1"/>
    </source>
</evidence>
<dbReference type="InterPro" id="IPR036995">
    <property type="entry name" value="MPG_sf"/>
</dbReference>
<evidence type="ECO:0000256" key="1">
    <source>
        <dbReference type="ARBA" id="ARBA00009232"/>
    </source>
</evidence>
<dbReference type="FunFam" id="3.10.300.10:FF:000001">
    <property type="entry name" value="Putative 3-methyladenine DNA glycosylase"/>
    <property type="match status" value="1"/>
</dbReference>
<dbReference type="GO" id="GO:0003905">
    <property type="term" value="F:alkylbase DNA N-glycosylase activity"/>
    <property type="evidence" value="ECO:0007669"/>
    <property type="project" value="InterPro"/>
</dbReference>
<gene>
    <name evidence="6" type="ORF">EG19_00430</name>
</gene>
<dbReference type="STRING" id="1312852.EG19_00430"/>
<proteinExistence type="inferred from homology"/>
<dbReference type="EC" id="3.2.2.-" evidence="5"/>
<comment type="similarity">
    <text evidence="1 5">Belongs to the DNA glycosylase MPG family.</text>
</comment>
<dbReference type="InterPro" id="IPR011034">
    <property type="entry name" value="Formyl_transferase-like_C_sf"/>
</dbReference>
<dbReference type="NCBIfam" id="TIGR00567">
    <property type="entry name" value="3mg"/>
    <property type="match status" value="1"/>
</dbReference>
<name>A0A062Y1G2_9BACT</name>
<evidence type="ECO:0000313" key="7">
    <source>
        <dbReference type="Proteomes" id="UP000027284"/>
    </source>
</evidence>
<comment type="caution">
    <text evidence="6">The sequence shown here is derived from an EMBL/GenBank/DDBJ whole genome shotgun (WGS) entry which is preliminary data.</text>
</comment>
<dbReference type="PANTHER" id="PTHR10429:SF0">
    <property type="entry name" value="DNA-3-METHYLADENINE GLYCOSYLASE"/>
    <property type="match status" value="1"/>
</dbReference>
<dbReference type="Gene3D" id="3.10.300.10">
    <property type="entry name" value="Methylpurine-DNA glycosylase (MPG)"/>
    <property type="match status" value="1"/>
</dbReference>
<evidence type="ECO:0000256" key="2">
    <source>
        <dbReference type="ARBA" id="ARBA00022763"/>
    </source>
</evidence>
<dbReference type="CDD" id="cd00540">
    <property type="entry name" value="AAG"/>
    <property type="match status" value="1"/>
</dbReference>
<dbReference type="Proteomes" id="UP000027284">
    <property type="component" value="Unassembled WGS sequence"/>
</dbReference>
<dbReference type="SUPFAM" id="SSF50486">
    <property type="entry name" value="FMT C-terminal domain-like"/>
    <property type="match status" value="1"/>
</dbReference>
<reference evidence="6 7" key="1">
    <citation type="submission" date="2014-04" db="EMBL/GenBank/DDBJ databases">
        <title>The Genome Sequence of Thermoanaerobaculum aquaticum MP-01, The First Cultivated Group 23 Acidobacterium.</title>
        <authorList>
            <person name="Stamps B.W."/>
            <person name="Losey N.A."/>
            <person name="Lawson P.A."/>
            <person name="Stevenson B.S."/>
        </authorList>
    </citation>
    <scope>NUCLEOTIDE SEQUENCE [LARGE SCALE GENOMIC DNA]</scope>
    <source>
        <strain evidence="6 7">MP-01</strain>
    </source>
</reference>
<keyword evidence="2 5" id="KW-0227">DNA damage</keyword>
<evidence type="ECO:0000256" key="4">
    <source>
        <dbReference type="ARBA" id="ARBA00023204"/>
    </source>
</evidence>
<dbReference type="NCBIfam" id="NF002003">
    <property type="entry name" value="PRK00802.1-3"/>
    <property type="match status" value="1"/>
</dbReference>
<evidence type="ECO:0000256" key="3">
    <source>
        <dbReference type="ARBA" id="ARBA00022801"/>
    </source>
</evidence>
<accession>A0A062Y1G2</accession>
<dbReference type="Pfam" id="PF02245">
    <property type="entry name" value="Pur_DNA_glyco"/>
    <property type="match status" value="1"/>
</dbReference>
<dbReference type="GO" id="GO:0006284">
    <property type="term" value="P:base-excision repair"/>
    <property type="evidence" value="ECO:0007669"/>
    <property type="project" value="InterPro"/>
</dbReference>
<organism evidence="6 7">
    <name type="scientific">Thermoanaerobaculum aquaticum</name>
    <dbReference type="NCBI Taxonomy" id="1312852"/>
    <lineage>
        <taxon>Bacteria</taxon>
        <taxon>Pseudomonadati</taxon>
        <taxon>Acidobacteriota</taxon>
        <taxon>Thermoanaerobaculia</taxon>
        <taxon>Thermoanaerobaculales</taxon>
        <taxon>Thermoanaerobaculaceae</taxon>
        <taxon>Thermoanaerobaculum</taxon>
    </lineage>
</organism>
<protein>
    <recommendedName>
        <fullName evidence="5">Putative 3-methyladenine DNA glycosylase</fullName>
        <ecNumber evidence="5">3.2.2.-</ecNumber>
    </recommendedName>
</protein>
<dbReference type="EMBL" id="JMFG01000010">
    <property type="protein sequence ID" value="KDA54236.1"/>
    <property type="molecule type" value="Genomic_DNA"/>
</dbReference>
<evidence type="ECO:0000256" key="5">
    <source>
        <dbReference type="HAMAP-Rule" id="MF_00527"/>
    </source>
</evidence>
<dbReference type="GO" id="GO:0003677">
    <property type="term" value="F:DNA binding"/>
    <property type="evidence" value="ECO:0007669"/>
    <property type="project" value="InterPro"/>
</dbReference>
<dbReference type="InterPro" id="IPR003180">
    <property type="entry name" value="MPG"/>
</dbReference>
<keyword evidence="4 5" id="KW-0234">DNA repair</keyword>
<dbReference type="PANTHER" id="PTHR10429">
    <property type="entry name" value="DNA-3-METHYLADENINE GLYCOSYLASE"/>
    <property type="match status" value="1"/>
</dbReference>
<keyword evidence="3 5" id="KW-0378">Hydrolase</keyword>
<sequence>MESSTSDLLWEKLHHAVLPRAFYQRDTETVARELLGKLLVRRLPEGMVVLRLMEVEAYLGVGDPAAHTAGGRRTPRNEVMWGEAGHLYVYFTYGMHYCANVVTRRPGDPQAVLLRGGVVVLGEEVVRRRRGGRLDCNGPAKLCQALGLGREENGYDLTTGEAVFIADDGFSFAEEEVLQLPRVGVAYAGEAAFWPLRWVVRGFPAVGVRISGGGGGSQ</sequence>